<reference evidence="2" key="1">
    <citation type="submission" date="2020-01" db="EMBL/GenBank/DDBJ databases">
        <title>Genome sequence of Kobresia littledalei, the first chromosome-level genome in the family Cyperaceae.</title>
        <authorList>
            <person name="Qu G."/>
        </authorList>
    </citation>
    <scope>NUCLEOTIDE SEQUENCE</scope>
    <source>
        <strain evidence="2">C.B.Clarke</strain>
        <tissue evidence="2">Leaf</tissue>
    </source>
</reference>
<evidence type="ECO:0000256" key="1">
    <source>
        <dbReference type="SAM" id="MobiDB-lite"/>
    </source>
</evidence>
<sequence>MQRAGQNRILSFSQNPLSNNDTYGVEQGWCYGLGSSSNGHRLPSRSSHCRSHDKEHRVAQRSLTKVRKEWMKVKEEMGYAKLCGEHLSEVLVETDKKIEAMLAELDQTDKYVQDLIAQNEEQGQKIQDTRDVQFGMYPCFLLAEQRR</sequence>
<organism evidence="2 3">
    <name type="scientific">Carex littledalei</name>
    <dbReference type="NCBI Taxonomy" id="544730"/>
    <lineage>
        <taxon>Eukaryota</taxon>
        <taxon>Viridiplantae</taxon>
        <taxon>Streptophyta</taxon>
        <taxon>Embryophyta</taxon>
        <taxon>Tracheophyta</taxon>
        <taxon>Spermatophyta</taxon>
        <taxon>Magnoliopsida</taxon>
        <taxon>Liliopsida</taxon>
        <taxon>Poales</taxon>
        <taxon>Cyperaceae</taxon>
        <taxon>Cyperoideae</taxon>
        <taxon>Cariceae</taxon>
        <taxon>Carex</taxon>
        <taxon>Carex subgen. Euthyceras</taxon>
    </lineage>
</organism>
<dbReference type="EMBL" id="SWLB01000025">
    <property type="protein sequence ID" value="KAF3322415.1"/>
    <property type="molecule type" value="Genomic_DNA"/>
</dbReference>
<gene>
    <name evidence="2" type="ORF">FCM35_KLT13556</name>
</gene>
<name>A0A833QE13_9POAL</name>
<keyword evidence="3" id="KW-1185">Reference proteome</keyword>
<dbReference type="AlphaFoldDB" id="A0A833QE13"/>
<evidence type="ECO:0000313" key="3">
    <source>
        <dbReference type="Proteomes" id="UP000623129"/>
    </source>
</evidence>
<dbReference type="OrthoDB" id="678513at2759"/>
<evidence type="ECO:0000313" key="2">
    <source>
        <dbReference type="EMBL" id="KAF3322415.1"/>
    </source>
</evidence>
<feature type="region of interest" description="Disordered" evidence="1">
    <location>
        <begin position="40"/>
        <end position="61"/>
    </location>
</feature>
<accession>A0A833QE13</accession>
<comment type="caution">
    <text evidence="2">The sequence shown here is derived from an EMBL/GenBank/DDBJ whole genome shotgun (WGS) entry which is preliminary data.</text>
</comment>
<protein>
    <submittedName>
        <fullName evidence="2">Uncharacterized protein</fullName>
    </submittedName>
</protein>
<dbReference type="Proteomes" id="UP000623129">
    <property type="component" value="Unassembled WGS sequence"/>
</dbReference>
<proteinExistence type="predicted"/>